<gene>
    <name evidence="2" type="ordered locus">Hoch_3898</name>
</gene>
<organism evidence="2 3">
    <name type="scientific">Haliangium ochraceum (strain DSM 14365 / JCM 11303 / SMP-2)</name>
    <dbReference type="NCBI Taxonomy" id="502025"/>
    <lineage>
        <taxon>Bacteria</taxon>
        <taxon>Pseudomonadati</taxon>
        <taxon>Myxococcota</taxon>
        <taxon>Polyangia</taxon>
        <taxon>Haliangiales</taxon>
        <taxon>Kofleriaceae</taxon>
        <taxon>Haliangium</taxon>
    </lineage>
</organism>
<dbReference type="AlphaFoldDB" id="D0LZD5"/>
<sequence length="398" mass="42714">MPTFPVLAPIAAVLALAAEPLAPKTAAPQTAAGRLALVHERGDVYLHASDGRVLAHLRCPQPGAPPSAALPEDSASASAAVAPPLAEDAALANTTEFDTELAPVWQRQRGGGLTGEADSAMAAHERATQVAWFQGAAYIACSAGTLLRWREPEGAREHVLHLQAQREHAPAMQPPARILALAGGRSLWLIDEHHRLWSSGDGEELAPRGRVPEPPRALVEWRDGLALAIAADTGLWFRTHDEAWTPLLGVAARALATRAGSLLAAGAAGVLELDEREITVHSSEPARAIAVWNDAIWIVDERGQPRPLRDHERADASFQSAAIPASTPTPAAALRRPPRAGWAPWLPELVAQLDWQRMGALSLREDDALPPVPHALGRDHALQVSLWLAWRWRSEVMP</sequence>
<evidence type="ECO:0000313" key="3">
    <source>
        <dbReference type="Proteomes" id="UP000001880"/>
    </source>
</evidence>
<protein>
    <submittedName>
        <fullName evidence="2">Uncharacterized protein</fullName>
    </submittedName>
</protein>
<dbReference type="STRING" id="502025.Hoch_3898"/>
<evidence type="ECO:0000313" key="2">
    <source>
        <dbReference type="EMBL" id="ACY16397.1"/>
    </source>
</evidence>
<dbReference type="RefSeq" id="WP_012828996.1">
    <property type="nucleotide sequence ID" value="NC_013440.1"/>
</dbReference>
<proteinExistence type="predicted"/>
<reference evidence="2 3" key="1">
    <citation type="journal article" date="2010" name="Stand. Genomic Sci.">
        <title>Complete genome sequence of Haliangium ochraceum type strain (SMP-2).</title>
        <authorList>
            <consortium name="US DOE Joint Genome Institute (JGI-PGF)"/>
            <person name="Ivanova N."/>
            <person name="Daum C."/>
            <person name="Lang E."/>
            <person name="Abt B."/>
            <person name="Kopitz M."/>
            <person name="Saunders E."/>
            <person name="Lapidus A."/>
            <person name="Lucas S."/>
            <person name="Glavina Del Rio T."/>
            <person name="Nolan M."/>
            <person name="Tice H."/>
            <person name="Copeland A."/>
            <person name="Cheng J.F."/>
            <person name="Chen F."/>
            <person name="Bruce D."/>
            <person name="Goodwin L."/>
            <person name="Pitluck S."/>
            <person name="Mavromatis K."/>
            <person name="Pati A."/>
            <person name="Mikhailova N."/>
            <person name="Chen A."/>
            <person name="Palaniappan K."/>
            <person name="Land M."/>
            <person name="Hauser L."/>
            <person name="Chang Y.J."/>
            <person name="Jeffries C.D."/>
            <person name="Detter J.C."/>
            <person name="Brettin T."/>
            <person name="Rohde M."/>
            <person name="Goker M."/>
            <person name="Bristow J."/>
            <person name="Markowitz V."/>
            <person name="Eisen J.A."/>
            <person name="Hugenholtz P."/>
            <person name="Kyrpides N.C."/>
            <person name="Klenk H.P."/>
        </authorList>
    </citation>
    <scope>NUCLEOTIDE SEQUENCE [LARGE SCALE GENOMIC DNA]</scope>
    <source>
        <strain evidence="3">DSM 14365 / CIP 107738 / JCM 11303 / AJ 13395 / SMP-2</strain>
    </source>
</reference>
<feature type="signal peptide" evidence="1">
    <location>
        <begin position="1"/>
        <end position="17"/>
    </location>
</feature>
<keyword evidence="3" id="KW-1185">Reference proteome</keyword>
<dbReference type="KEGG" id="hoh:Hoch_3898"/>
<feature type="chain" id="PRO_5003011713" evidence="1">
    <location>
        <begin position="18"/>
        <end position="398"/>
    </location>
</feature>
<keyword evidence="1" id="KW-0732">Signal</keyword>
<dbReference type="EMBL" id="CP001804">
    <property type="protein sequence ID" value="ACY16397.1"/>
    <property type="molecule type" value="Genomic_DNA"/>
</dbReference>
<accession>D0LZD5</accession>
<evidence type="ECO:0000256" key="1">
    <source>
        <dbReference type="SAM" id="SignalP"/>
    </source>
</evidence>
<dbReference type="HOGENOM" id="CLU_692174_0_0_7"/>
<name>D0LZD5_HALO1</name>
<dbReference type="Proteomes" id="UP000001880">
    <property type="component" value="Chromosome"/>
</dbReference>